<dbReference type="GO" id="GO:0006505">
    <property type="term" value="P:GPI anchor metabolic process"/>
    <property type="evidence" value="ECO:0007669"/>
    <property type="project" value="TreeGrafter"/>
</dbReference>
<evidence type="ECO:0000256" key="5">
    <source>
        <dbReference type="ARBA" id="ARBA00022801"/>
    </source>
</evidence>
<comment type="similarity">
    <text evidence="2 10">Belongs to the GPI inositol-deacylase family.</text>
</comment>
<keyword evidence="14" id="KW-1185">Reference proteome</keyword>
<evidence type="ECO:0000313" key="14">
    <source>
        <dbReference type="Proteomes" id="UP000807306"/>
    </source>
</evidence>
<evidence type="ECO:0000256" key="6">
    <source>
        <dbReference type="ARBA" id="ARBA00022824"/>
    </source>
</evidence>
<evidence type="ECO:0000313" key="13">
    <source>
        <dbReference type="EMBL" id="KAF9534116.1"/>
    </source>
</evidence>
<comment type="caution">
    <text evidence="13">The sequence shown here is derived from an EMBL/GenBank/DDBJ whole genome shotgun (WGS) entry which is preliminary data.</text>
</comment>
<dbReference type="PANTHER" id="PTHR15495:SF7">
    <property type="entry name" value="GPI INOSITOL-DEACYLASE"/>
    <property type="match status" value="1"/>
</dbReference>
<name>A0A9P6EQD5_9AGAR</name>
<feature type="transmembrane region" description="Helical" evidence="10">
    <location>
        <begin position="749"/>
        <end position="770"/>
    </location>
</feature>
<evidence type="ECO:0000256" key="10">
    <source>
        <dbReference type="RuleBase" id="RU365011"/>
    </source>
</evidence>
<evidence type="ECO:0000256" key="8">
    <source>
        <dbReference type="ARBA" id="ARBA00022989"/>
    </source>
</evidence>
<dbReference type="EMBL" id="MU157826">
    <property type="protein sequence ID" value="KAF9534116.1"/>
    <property type="molecule type" value="Genomic_DNA"/>
</dbReference>
<dbReference type="EC" id="3.1.-.-" evidence="10"/>
<feature type="transmembrane region" description="Helical" evidence="10">
    <location>
        <begin position="670"/>
        <end position="691"/>
    </location>
</feature>
<keyword evidence="7 10" id="KW-0653">Protein transport</keyword>
<keyword evidence="4 10" id="KW-0812">Transmembrane</keyword>
<feature type="domain" description="GPI inositol-deacylase transmembrane" evidence="12">
    <location>
        <begin position="698"/>
        <end position="942"/>
    </location>
</feature>
<comment type="caution">
    <text evidence="10">Lacks conserved residue(s) required for the propagation of feature annotation.</text>
</comment>
<feature type="transmembrane region" description="Helical" evidence="10">
    <location>
        <begin position="837"/>
        <end position="860"/>
    </location>
</feature>
<dbReference type="InterPro" id="IPR056824">
    <property type="entry name" value="PGAP1_TMD"/>
</dbReference>
<feature type="transmembrane region" description="Helical" evidence="10">
    <location>
        <begin position="703"/>
        <end position="728"/>
    </location>
</feature>
<evidence type="ECO:0000259" key="11">
    <source>
        <dbReference type="Pfam" id="PF07819"/>
    </source>
</evidence>
<dbReference type="Pfam" id="PF07819">
    <property type="entry name" value="PGAP1"/>
    <property type="match status" value="1"/>
</dbReference>
<dbReference type="GO" id="GO:0005789">
    <property type="term" value="C:endoplasmic reticulum membrane"/>
    <property type="evidence" value="ECO:0007669"/>
    <property type="project" value="UniProtKB-SubCell"/>
</dbReference>
<evidence type="ECO:0000256" key="7">
    <source>
        <dbReference type="ARBA" id="ARBA00022927"/>
    </source>
</evidence>
<dbReference type="InterPro" id="IPR039529">
    <property type="entry name" value="PGAP1/BST1"/>
</dbReference>
<feature type="domain" description="GPI inositol-deacylase PGAP1-like alpha/beta" evidence="11">
    <location>
        <begin position="84"/>
        <end position="297"/>
    </location>
</feature>
<gene>
    <name evidence="13" type="ORF">CPB83DRAFT_317353</name>
</gene>
<evidence type="ECO:0000256" key="2">
    <source>
        <dbReference type="ARBA" id="ARBA00006931"/>
    </source>
</evidence>
<sequence>MLAISIRLVVQISVLLILLFSYTTWDVYKSLSPQGCRMSWMSPSYIMQTRFDTTWSPSAKRYKLWLYREVGWDSIEDSELRKDSRPVLFIPGNAGSARQVRSIASSATRQFYESPHVISDAFSSRDVKPLDIYTVDFNEDLSAFHGTTIETQIAYTTQAISYILSLYPAGTQISILAHSMGGIVATSLLPSTNVSGIITMSTPFTLPPVRFDSRIDRLYGKLQHTLETDQTPIISLCGGARDLMISSESCILPKAQENVFRKTVFTSALEGSWSGVGHQEMVWCHQVRWRVARAVLELGQAVTDFARGQVFDKWLRDGHSLPPVPLGDEGELSPNEVSNAEVLDAGVNLRLVSPHGSKTTLLPLQLDGTANDHLQVTVLLSQGSIGGVSPQNPIPLRASIFVCDGEHLISAQCSVLKPGALRLIPNPAPGSTFPSPEDGSDESEGVVLYEAPLPSTSQESQGRWIGIKTTGGDGRGWVVAGLNRNKPITVETSTWSLLLGKVSVAIPDTQDLSIPLNFPNLLSNAMMVYSLTPHRASAPSCTDALLRPLIVHTSHQAETHYFPWHRTQNQRTLIHTHLEAPFVDSSALGKSTVNFTIQSSREETCRDDLTGFNLTVDWKATLGRWGSRYLNPLISWAAGVAAAVVFLGWNKENESMPTVEQSLDNYSHLLSRYLLPSSFLLALFPLPVSLYTGNGGQVFLSPIAPIILLVASGLVGLIWRVVRLLLMICSLMSKALCGTRKAKTSIQSGTFLSLMIICTATALLIPWQVVYVGCWLLHLYTCASSPQPSKTPSEGRSSVDIQLQARKASLSPIHLPSRNSPGVVLIKQNNLNHSLHLLLLMTWFLPLTAPVLAVWVRTLLTAGYTTPFDGDHNFLSVLPFLVLVDFASWTPGQLFERPSFEERISLKWLFAAMAASAFILGSRKPYLVLDIGRVVIWVIVACRVGRRYWGGPPWS</sequence>
<dbReference type="AlphaFoldDB" id="A0A9P6EQD5"/>
<evidence type="ECO:0000259" key="12">
    <source>
        <dbReference type="Pfam" id="PF25140"/>
    </source>
</evidence>
<reference evidence="13" key="1">
    <citation type="submission" date="2020-11" db="EMBL/GenBank/DDBJ databases">
        <authorList>
            <consortium name="DOE Joint Genome Institute"/>
            <person name="Ahrendt S."/>
            <person name="Riley R."/>
            <person name="Andreopoulos W."/>
            <person name="Labutti K."/>
            <person name="Pangilinan J."/>
            <person name="Ruiz-Duenas F.J."/>
            <person name="Barrasa J.M."/>
            <person name="Sanchez-Garcia M."/>
            <person name="Camarero S."/>
            <person name="Miyauchi S."/>
            <person name="Serrano A."/>
            <person name="Linde D."/>
            <person name="Babiker R."/>
            <person name="Drula E."/>
            <person name="Ayuso-Fernandez I."/>
            <person name="Pacheco R."/>
            <person name="Padilla G."/>
            <person name="Ferreira P."/>
            <person name="Barriuso J."/>
            <person name="Kellner H."/>
            <person name="Castanera R."/>
            <person name="Alfaro M."/>
            <person name="Ramirez L."/>
            <person name="Pisabarro A.G."/>
            <person name="Kuo A."/>
            <person name="Tritt A."/>
            <person name="Lipzen A."/>
            <person name="He G."/>
            <person name="Yan M."/>
            <person name="Ng V."/>
            <person name="Cullen D."/>
            <person name="Martin F."/>
            <person name="Rosso M.-N."/>
            <person name="Henrissat B."/>
            <person name="Hibbett D."/>
            <person name="Martinez A.T."/>
            <person name="Grigoriev I.V."/>
        </authorList>
    </citation>
    <scope>NUCLEOTIDE SEQUENCE</scope>
    <source>
        <strain evidence="13">CBS 506.95</strain>
    </source>
</reference>
<dbReference type="GO" id="GO:0006888">
    <property type="term" value="P:endoplasmic reticulum to Golgi vesicle-mediated transport"/>
    <property type="evidence" value="ECO:0007669"/>
    <property type="project" value="TreeGrafter"/>
</dbReference>
<evidence type="ECO:0000256" key="4">
    <source>
        <dbReference type="ARBA" id="ARBA00022692"/>
    </source>
</evidence>
<dbReference type="SUPFAM" id="SSF53474">
    <property type="entry name" value="alpha/beta-Hydrolases"/>
    <property type="match status" value="1"/>
</dbReference>
<dbReference type="PANTHER" id="PTHR15495">
    <property type="entry name" value="NEGATIVE REGULATOR OF VESICLE FORMATION-RELATED"/>
    <property type="match status" value="1"/>
</dbReference>
<evidence type="ECO:0000256" key="3">
    <source>
        <dbReference type="ARBA" id="ARBA00022448"/>
    </source>
</evidence>
<keyword evidence="5 10" id="KW-0378">Hydrolase</keyword>
<organism evidence="13 14">
    <name type="scientific">Crepidotus variabilis</name>
    <dbReference type="NCBI Taxonomy" id="179855"/>
    <lineage>
        <taxon>Eukaryota</taxon>
        <taxon>Fungi</taxon>
        <taxon>Dikarya</taxon>
        <taxon>Basidiomycota</taxon>
        <taxon>Agaricomycotina</taxon>
        <taxon>Agaricomycetes</taxon>
        <taxon>Agaricomycetidae</taxon>
        <taxon>Agaricales</taxon>
        <taxon>Agaricineae</taxon>
        <taxon>Crepidotaceae</taxon>
        <taxon>Crepidotus</taxon>
    </lineage>
</organism>
<keyword evidence="6 10" id="KW-0256">Endoplasmic reticulum</keyword>
<dbReference type="Proteomes" id="UP000807306">
    <property type="component" value="Unassembled WGS sequence"/>
</dbReference>
<dbReference type="InterPro" id="IPR029058">
    <property type="entry name" value="AB_hydrolase_fold"/>
</dbReference>
<dbReference type="Gene3D" id="3.40.50.1820">
    <property type="entry name" value="alpha/beta hydrolase"/>
    <property type="match status" value="1"/>
</dbReference>
<proteinExistence type="inferred from homology"/>
<evidence type="ECO:0000256" key="1">
    <source>
        <dbReference type="ARBA" id="ARBA00004477"/>
    </source>
</evidence>
<comment type="subcellular location">
    <subcellularLocation>
        <location evidence="1">Endoplasmic reticulum membrane</location>
        <topology evidence="1">Multi-pass membrane protein</topology>
    </subcellularLocation>
</comment>
<keyword evidence="8 10" id="KW-1133">Transmembrane helix</keyword>
<comment type="function">
    <text evidence="10">Involved in inositol deacylation of GPI-anchored proteins which plays important roles in the quality control and ER-associated degradation of GPI-anchored proteins.</text>
</comment>
<dbReference type="GO" id="GO:0050185">
    <property type="term" value="F:phosphatidylinositol deacylase activity"/>
    <property type="evidence" value="ECO:0007669"/>
    <property type="project" value="TreeGrafter"/>
</dbReference>
<accession>A0A9P6EQD5</accession>
<protein>
    <recommendedName>
        <fullName evidence="10">GPI inositol-deacylase</fullName>
        <ecNumber evidence="10">3.1.-.-</ecNumber>
    </recommendedName>
</protein>
<keyword evidence="9 10" id="KW-0472">Membrane</keyword>
<feature type="transmembrane region" description="Helical" evidence="10">
    <location>
        <begin position="629"/>
        <end position="649"/>
    </location>
</feature>
<evidence type="ECO:0000256" key="9">
    <source>
        <dbReference type="ARBA" id="ARBA00023136"/>
    </source>
</evidence>
<dbReference type="OrthoDB" id="348976at2759"/>
<dbReference type="Pfam" id="PF25140">
    <property type="entry name" value="PGAP1_TMD"/>
    <property type="match status" value="1"/>
</dbReference>
<keyword evidence="3 10" id="KW-0813">Transport</keyword>
<dbReference type="GO" id="GO:0015031">
    <property type="term" value="P:protein transport"/>
    <property type="evidence" value="ECO:0007669"/>
    <property type="project" value="UniProtKB-KW"/>
</dbReference>
<dbReference type="InterPro" id="IPR012908">
    <property type="entry name" value="PGAP1-ab_dom-like"/>
</dbReference>